<keyword evidence="4" id="KW-0411">Iron-sulfur</keyword>
<dbReference type="Gene3D" id="1.10.1670.10">
    <property type="entry name" value="Helix-hairpin-Helix base-excision DNA repair enzymes (C-terminal)"/>
    <property type="match status" value="1"/>
</dbReference>
<keyword evidence="1" id="KW-0004">4Fe-4S</keyword>
<evidence type="ECO:0000313" key="7">
    <source>
        <dbReference type="Proteomes" id="UP001142648"/>
    </source>
</evidence>
<proteinExistence type="predicted"/>
<dbReference type="SUPFAM" id="SSF48150">
    <property type="entry name" value="DNA-glycosylase"/>
    <property type="match status" value="1"/>
</dbReference>
<dbReference type="Pfam" id="PF00730">
    <property type="entry name" value="HhH-GPD"/>
    <property type="match status" value="1"/>
</dbReference>
<organism evidence="6 7">
    <name type="scientific">Tsuneonella litorea</name>
    <dbReference type="NCBI Taxonomy" id="2976475"/>
    <lineage>
        <taxon>Bacteria</taxon>
        <taxon>Pseudomonadati</taxon>
        <taxon>Pseudomonadota</taxon>
        <taxon>Alphaproteobacteria</taxon>
        <taxon>Sphingomonadales</taxon>
        <taxon>Erythrobacteraceae</taxon>
        <taxon>Tsuneonella</taxon>
    </lineage>
</organism>
<name>A0A9X3A902_9SPHN</name>
<dbReference type="RefSeq" id="WP_259963077.1">
    <property type="nucleotide sequence ID" value="NZ_JAOAMV010000007.1"/>
</dbReference>
<dbReference type="EMBL" id="JAOAMV010000007">
    <property type="protein sequence ID" value="MCT2559981.1"/>
    <property type="molecule type" value="Genomic_DNA"/>
</dbReference>
<reference evidence="6" key="1">
    <citation type="submission" date="2022-09" db="EMBL/GenBank/DDBJ databases">
        <title>The genome sequence of Tsuneonella sp. YG55.</title>
        <authorList>
            <person name="Liu Y."/>
        </authorList>
    </citation>
    <scope>NUCLEOTIDE SEQUENCE</scope>
    <source>
        <strain evidence="6">YG55</strain>
    </source>
</reference>
<dbReference type="InterPro" id="IPR023170">
    <property type="entry name" value="HhH_base_excis_C"/>
</dbReference>
<evidence type="ECO:0000256" key="2">
    <source>
        <dbReference type="ARBA" id="ARBA00022723"/>
    </source>
</evidence>
<keyword evidence="6" id="KW-0540">Nuclease</keyword>
<dbReference type="Gene3D" id="1.10.340.30">
    <property type="entry name" value="Hypothetical protein, domain 2"/>
    <property type="match status" value="1"/>
</dbReference>
<keyword evidence="6" id="KW-0378">Hydrolase</keyword>
<sequence length="229" mass="24787">MTVTVTETLERLQDALVQRFGRKRRRPKDRRSPEWALVQGLIGSRMPSEASSAVADRVLAECGSWDAVADLAPDALAKALKGVRFPNQSARRVHGVLGAIREKVGRIDLSLLEEMDTPAAVAWLEALPGAGPKIAAQVVNTTTLDRPALVLDTHHLRILARLGLIGEGEDTGKVYARLMPLLPAEWDAATIDEHHQLMKELGREICTPKAPGCADCPALSLCPTGQART</sequence>
<gene>
    <name evidence="6" type="ORF">N0B51_13440</name>
</gene>
<keyword evidence="2" id="KW-0479">Metal-binding</keyword>
<dbReference type="InterPro" id="IPR011257">
    <property type="entry name" value="DNA_glycosylase"/>
</dbReference>
<dbReference type="AlphaFoldDB" id="A0A9X3A902"/>
<evidence type="ECO:0000259" key="5">
    <source>
        <dbReference type="SMART" id="SM00478"/>
    </source>
</evidence>
<dbReference type="GO" id="GO:0046872">
    <property type="term" value="F:metal ion binding"/>
    <property type="evidence" value="ECO:0007669"/>
    <property type="project" value="UniProtKB-KW"/>
</dbReference>
<evidence type="ECO:0000313" key="6">
    <source>
        <dbReference type="EMBL" id="MCT2559981.1"/>
    </source>
</evidence>
<dbReference type="SMART" id="SM00478">
    <property type="entry name" value="ENDO3c"/>
    <property type="match status" value="1"/>
</dbReference>
<evidence type="ECO:0000256" key="3">
    <source>
        <dbReference type="ARBA" id="ARBA00023004"/>
    </source>
</evidence>
<keyword evidence="3" id="KW-0408">Iron</keyword>
<evidence type="ECO:0000256" key="1">
    <source>
        <dbReference type="ARBA" id="ARBA00022485"/>
    </source>
</evidence>
<dbReference type="GO" id="GO:0006284">
    <property type="term" value="P:base-excision repair"/>
    <property type="evidence" value="ECO:0007669"/>
    <property type="project" value="InterPro"/>
</dbReference>
<protein>
    <submittedName>
        <fullName evidence="6">Endonuclease III</fullName>
    </submittedName>
</protein>
<dbReference type="InterPro" id="IPR003265">
    <property type="entry name" value="HhH-GPD_domain"/>
</dbReference>
<dbReference type="PIRSF" id="PIRSF001435">
    <property type="entry name" value="Nth"/>
    <property type="match status" value="1"/>
</dbReference>
<comment type="caution">
    <text evidence="6">The sequence shown here is derived from an EMBL/GenBank/DDBJ whole genome shotgun (WGS) entry which is preliminary data.</text>
</comment>
<evidence type="ECO:0000256" key="4">
    <source>
        <dbReference type="ARBA" id="ARBA00023014"/>
    </source>
</evidence>
<dbReference type="Proteomes" id="UP001142648">
    <property type="component" value="Unassembled WGS sequence"/>
</dbReference>
<feature type="domain" description="HhH-GPD" evidence="5">
    <location>
        <begin position="42"/>
        <end position="204"/>
    </location>
</feature>
<dbReference type="PANTHER" id="PTHR10359">
    <property type="entry name" value="A/G-SPECIFIC ADENINE GLYCOSYLASE/ENDONUCLEASE III"/>
    <property type="match status" value="1"/>
</dbReference>
<dbReference type="GO" id="GO:0051539">
    <property type="term" value="F:4 iron, 4 sulfur cluster binding"/>
    <property type="evidence" value="ECO:0007669"/>
    <property type="project" value="UniProtKB-KW"/>
</dbReference>
<dbReference type="CDD" id="cd00056">
    <property type="entry name" value="ENDO3c"/>
    <property type="match status" value="1"/>
</dbReference>
<keyword evidence="6" id="KW-0255">Endonuclease</keyword>
<accession>A0A9X3A902</accession>
<dbReference type="GO" id="GO:0004519">
    <property type="term" value="F:endonuclease activity"/>
    <property type="evidence" value="ECO:0007669"/>
    <property type="project" value="UniProtKB-KW"/>
</dbReference>
<keyword evidence="7" id="KW-1185">Reference proteome</keyword>